<dbReference type="AlphaFoldDB" id="A0A067SFE7"/>
<evidence type="ECO:0000313" key="2">
    <source>
        <dbReference type="EMBL" id="KDR69636.1"/>
    </source>
</evidence>
<dbReference type="EMBL" id="KL142401">
    <property type="protein sequence ID" value="KDR69636.1"/>
    <property type="molecule type" value="Genomic_DNA"/>
</dbReference>
<reference evidence="3" key="1">
    <citation type="journal article" date="2014" name="Proc. Natl. Acad. Sci. U.S.A.">
        <title>Extensive sampling of basidiomycete genomes demonstrates inadequacy of the white-rot/brown-rot paradigm for wood decay fungi.</title>
        <authorList>
            <person name="Riley R."/>
            <person name="Salamov A.A."/>
            <person name="Brown D.W."/>
            <person name="Nagy L.G."/>
            <person name="Floudas D."/>
            <person name="Held B.W."/>
            <person name="Levasseur A."/>
            <person name="Lombard V."/>
            <person name="Morin E."/>
            <person name="Otillar R."/>
            <person name="Lindquist E.A."/>
            <person name="Sun H."/>
            <person name="LaButti K.M."/>
            <person name="Schmutz J."/>
            <person name="Jabbour D."/>
            <person name="Luo H."/>
            <person name="Baker S.E."/>
            <person name="Pisabarro A.G."/>
            <person name="Walton J.D."/>
            <person name="Blanchette R.A."/>
            <person name="Henrissat B."/>
            <person name="Martin F."/>
            <person name="Cullen D."/>
            <person name="Hibbett D.S."/>
            <person name="Grigoriev I.V."/>
        </authorList>
    </citation>
    <scope>NUCLEOTIDE SEQUENCE [LARGE SCALE GENOMIC DNA]</scope>
    <source>
        <strain evidence="3">CBS 339.88</strain>
    </source>
</reference>
<dbReference type="HOGENOM" id="CLU_1547697_0_0_1"/>
<accession>A0A067SFE7</accession>
<evidence type="ECO:0000313" key="3">
    <source>
        <dbReference type="Proteomes" id="UP000027222"/>
    </source>
</evidence>
<keyword evidence="3" id="KW-1185">Reference proteome</keyword>
<feature type="region of interest" description="Disordered" evidence="1">
    <location>
        <begin position="40"/>
        <end position="62"/>
    </location>
</feature>
<sequence length="173" mass="19310">MCAFGLTVRYIWTPPVTTQPNPTHIYLSTRATFRLRATSETAGKHRTEQPSRSPHPVPPGGVVQSVREWAAEARRRVEQCRTASHAMARAKDTASIVPHNDDKDTIDDQLGEDGREFERNTRIVRWRQCSVITLITATLCFLPAITSNPGSLAKQSVLRSTHRPSRSPSPATR</sequence>
<gene>
    <name evidence="2" type="ORF">GALMADRAFT_917626</name>
</gene>
<proteinExistence type="predicted"/>
<dbReference type="Proteomes" id="UP000027222">
    <property type="component" value="Unassembled WGS sequence"/>
</dbReference>
<organism evidence="2 3">
    <name type="scientific">Galerina marginata (strain CBS 339.88)</name>
    <dbReference type="NCBI Taxonomy" id="685588"/>
    <lineage>
        <taxon>Eukaryota</taxon>
        <taxon>Fungi</taxon>
        <taxon>Dikarya</taxon>
        <taxon>Basidiomycota</taxon>
        <taxon>Agaricomycotina</taxon>
        <taxon>Agaricomycetes</taxon>
        <taxon>Agaricomycetidae</taxon>
        <taxon>Agaricales</taxon>
        <taxon>Agaricineae</taxon>
        <taxon>Strophariaceae</taxon>
        <taxon>Galerina</taxon>
    </lineage>
</organism>
<name>A0A067SFE7_GALM3</name>
<protein>
    <submittedName>
        <fullName evidence="2">Uncharacterized protein</fullName>
    </submittedName>
</protein>
<feature type="region of interest" description="Disordered" evidence="1">
    <location>
        <begin position="151"/>
        <end position="173"/>
    </location>
</feature>
<evidence type="ECO:0000256" key="1">
    <source>
        <dbReference type="SAM" id="MobiDB-lite"/>
    </source>
</evidence>